<proteinExistence type="predicted"/>
<accession>A0ABR0EHE9</accession>
<evidence type="ECO:0000313" key="3">
    <source>
        <dbReference type="Proteomes" id="UP001305779"/>
    </source>
</evidence>
<name>A0ABR0EHE9_ZASCE</name>
<comment type="caution">
    <text evidence="2">The sequence shown here is derived from an EMBL/GenBank/DDBJ whole genome shotgun (WGS) entry which is preliminary data.</text>
</comment>
<reference evidence="2 3" key="1">
    <citation type="journal article" date="2023" name="G3 (Bethesda)">
        <title>A chromosome-level genome assembly of Zasmidium syzygii isolated from banana leaves.</title>
        <authorList>
            <person name="van Westerhoven A.C."/>
            <person name="Mehrabi R."/>
            <person name="Talebi R."/>
            <person name="Steentjes M.B.F."/>
            <person name="Corcolon B."/>
            <person name="Chong P.A."/>
            <person name="Kema G.H.J."/>
            <person name="Seidl M.F."/>
        </authorList>
    </citation>
    <scope>NUCLEOTIDE SEQUENCE [LARGE SCALE GENOMIC DNA]</scope>
    <source>
        <strain evidence="2 3">P124</strain>
    </source>
</reference>
<organism evidence="2 3">
    <name type="scientific">Zasmidium cellare</name>
    <name type="common">Wine cellar mold</name>
    <name type="synonym">Racodium cellare</name>
    <dbReference type="NCBI Taxonomy" id="395010"/>
    <lineage>
        <taxon>Eukaryota</taxon>
        <taxon>Fungi</taxon>
        <taxon>Dikarya</taxon>
        <taxon>Ascomycota</taxon>
        <taxon>Pezizomycotina</taxon>
        <taxon>Dothideomycetes</taxon>
        <taxon>Dothideomycetidae</taxon>
        <taxon>Mycosphaerellales</taxon>
        <taxon>Mycosphaerellaceae</taxon>
        <taxon>Zasmidium</taxon>
    </lineage>
</organism>
<dbReference type="EMBL" id="JAXOVC010000006">
    <property type="protein sequence ID" value="KAK4500498.1"/>
    <property type="molecule type" value="Genomic_DNA"/>
</dbReference>
<dbReference type="Proteomes" id="UP001305779">
    <property type="component" value="Unassembled WGS sequence"/>
</dbReference>
<gene>
    <name evidence="2" type="ORF">PRZ48_008687</name>
</gene>
<keyword evidence="3" id="KW-1185">Reference proteome</keyword>
<feature type="region of interest" description="Disordered" evidence="1">
    <location>
        <begin position="155"/>
        <end position="174"/>
    </location>
</feature>
<sequence length="174" mass="19558">MSSPLLVDGSNKPLHYTARTCTSASCKAAKHILELSRSLMDACNPQCYELLKSLGEQHVASTFRAKFESTSISSWQEYLAFQRYWGELHPNWDNRIIHATAEVNDNHANGTVYLLTEILQWTSEVKRTAVIVHKWKKSVGKWVCYESSAMRGHDPMLGADDQKASTAPSSSRDP</sequence>
<feature type="compositionally biased region" description="Polar residues" evidence="1">
    <location>
        <begin position="164"/>
        <end position="174"/>
    </location>
</feature>
<evidence type="ECO:0008006" key="4">
    <source>
        <dbReference type="Google" id="ProtNLM"/>
    </source>
</evidence>
<evidence type="ECO:0000313" key="2">
    <source>
        <dbReference type="EMBL" id="KAK4500498.1"/>
    </source>
</evidence>
<evidence type="ECO:0000256" key="1">
    <source>
        <dbReference type="SAM" id="MobiDB-lite"/>
    </source>
</evidence>
<protein>
    <recommendedName>
        <fullName evidence="4">SnoaL-like domain-containing protein</fullName>
    </recommendedName>
</protein>